<evidence type="ECO:0000313" key="1">
    <source>
        <dbReference type="EMBL" id="KAL0475671.1"/>
    </source>
</evidence>
<comment type="caution">
    <text evidence="1">The sequence shown here is derived from an EMBL/GenBank/DDBJ whole genome shotgun (WGS) entry which is preliminary data.</text>
</comment>
<proteinExistence type="predicted"/>
<dbReference type="EMBL" id="JAVLET010000001">
    <property type="protein sequence ID" value="KAL0475671.1"/>
    <property type="molecule type" value="Genomic_DNA"/>
</dbReference>
<organism evidence="1 2">
    <name type="scientific">Neurospora intermedia</name>
    <dbReference type="NCBI Taxonomy" id="5142"/>
    <lineage>
        <taxon>Eukaryota</taxon>
        <taxon>Fungi</taxon>
        <taxon>Dikarya</taxon>
        <taxon>Ascomycota</taxon>
        <taxon>Pezizomycotina</taxon>
        <taxon>Sordariomycetes</taxon>
        <taxon>Sordariomycetidae</taxon>
        <taxon>Sordariales</taxon>
        <taxon>Sordariaceae</taxon>
        <taxon>Neurospora</taxon>
    </lineage>
</organism>
<accession>A0ABR3DUV5</accession>
<protein>
    <recommendedName>
        <fullName evidence="3">Secreted protein</fullName>
    </recommendedName>
</protein>
<reference evidence="1 2" key="1">
    <citation type="submission" date="2023-09" db="EMBL/GenBank/DDBJ databases">
        <title>Multi-omics analysis of a traditional fermented food reveals byproduct-associated fungal strains for waste-to-food upcycling.</title>
        <authorList>
            <consortium name="Lawrence Berkeley National Laboratory"/>
            <person name="Rekdal V.M."/>
            <person name="Villalobos-Escobedo J.M."/>
            <person name="Rodriguez-Valeron N."/>
            <person name="Garcia M.O."/>
            <person name="Vasquez D.P."/>
            <person name="Damayanti I."/>
            <person name="Sorensen P.M."/>
            <person name="Baidoo E.E."/>
            <person name="De Carvalho A.C."/>
            <person name="Riley R."/>
            <person name="Lipzen A."/>
            <person name="He G."/>
            <person name="Yan M."/>
            <person name="Haridas S."/>
            <person name="Daum C."/>
            <person name="Yoshinaga Y."/>
            <person name="Ng V."/>
            <person name="Grigoriev I.V."/>
            <person name="Munk R."/>
            <person name="Nuraida L."/>
            <person name="Wijaya C.H."/>
            <person name="Morales P.-C."/>
            <person name="Keasling J.D."/>
        </authorList>
    </citation>
    <scope>NUCLEOTIDE SEQUENCE [LARGE SCALE GENOMIC DNA]</scope>
    <source>
        <strain evidence="1 2">FGSC 2613</strain>
    </source>
</reference>
<evidence type="ECO:0000313" key="2">
    <source>
        <dbReference type="Proteomes" id="UP001451303"/>
    </source>
</evidence>
<keyword evidence="2" id="KW-1185">Reference proteome</keyword>
<name>A0ABR3DUV5_NEUIN</name>
<evidence type="ECO:0008006" key="3">
    <source>
        <dbReference type="Google" id="ProtNLM"/>
    </source>
</evidence>
<gene>
    <name evidence="1" type="ORF">QR685DRAFT_513352</name>
</gene>
<sequence length="86" mass="9535">MVLVPLTTALLPSVALVFVSFLFRSQLFCLSHQSTLSSSSFPSYYLGRSRLTGGLLYSVLWTERSGKSSAEKGFVEKMDGTWMGKF</sequence>
<dbReference type="Proteomes" id="UP001451303">
    <property type="component" value="Unassembled WGS sequence"/>
</dbReference>